<protein>
    <submittedName>
        <fullName evidence="1">Uncharacterized protein</fullName>
    </submittedName>
</protein>
<gene>
    <name evidence="1" type="ORF">MILVUS5_LOCUS34022</name>
</gene>
<comment type="caution">
    <text evidence="1">The sequence shown here is derived from an EMBL/GenBank/DDBJ whole genome shotgun (WGS) entry which is preliminary data.</text>
</comment>
<dbReference type="EMBL" id="CASHSV030000615">
    <property type="protein sequence ID" value="CAJ2669896.1"/>
    <property type="molecule type" value="Genomic_DNA"/>
</dbReference>
<reference evidence="1" key="1">
    <citation type="submission" date="2023-10" db="EMBL/GenBank/DDBJ databases">
        <authorList>
            <person name="Rodriguez Cubillos JULIANA M."/>
            <person name="De Vega J."/>
        </authorList>
    </citation>
    <scope>NUCLEOTIDE SEQUENCE</scope>
</reference>
<evidence type="ECO:0000313" key="2">
    <source>
        <dbReference type="Proteomes" id="UP001177021"/>
    </source>
</evidence>
<sequence>MQKLENMAKFVNFVFVMNILLSLFLVATSSRWNVQCVYDGDCIKEVNCEFPAQPRCRKSVCVCRY</sequence>
<keyword evidence="2" id="KW-1185">Reference proteome</keyword>
<evidence type="ECO:0000313" key="1">
    <source>
        <dbReference type="EMBL" id="CAJ2669896.1"/>
    </source>
</evidence>
<accession>A0ACB0LKX1</accession>
<name>A0ACB0LKX1_TRIPR</name>
<dbReference type="Proteomes" id="UP001177021">
    <property type="component" value="Unassembled WGS sequence"/>
</dbReference>
<proteinExistence type="predicted"/>
<organism evidence="1 2">
    <name type="scientific">Trifolium pratense</name>
    <name type="common">Red clover</name>
    <dbReference type="NCBI Taxonomy" id="57577"/>
    <lineage>
        <taxon>Eukaryota</taxon>
        <taxon>Viridiplantae</taxon>
        <taxon>Streptophyta</taxon>
        <taxon>Embryophyta</taxon>
        <taxon>Tracheophyta</taxon>
        <taxon>Spermatophyta</taxon>
        <taxon>Magnoliopsida</taxon>
        <taxon>eudicotyledons</taxon>
        <taxon>Gunneridae</taxon>
        <taxon>Pentapetalae</taxon>
        <taxon>rosids</taxon>
        <taxon>fabids</taxon>
        <taxon>Fabales</taxon>
        <taxon>Fabaceae</taxon>
        <taxon>Papilionoideae</taxon>
        <taxon>50 kb inversion clade</taxon>
        <taxon>NPAAA clade</taxon>
        <taxon>Hologalegina</taxon>
        <taxon>IRL clade</taxon>
        <taxon>Trifolieae</taxon>
        <taxon>Trifolium</taxon>
    </lineage>
</organism>